<evidence type="ECO:0000313" key="2">
    <source>
        <dbReference type="Proteomes" id="UP000245865"/>
    </source>
</evidence>
<name>A0A316J860_9HYPH</name>
<comment type="caution">
    <text evidence="1">The sequence shown here is derived from an EMBL/GenBank/DDBJ whole genome shotgun (WGS) entry which is preliminary data.</text>
</comment>
<protein>
    <submittedName>
        <fullName evidence="1">Uncharacterized protein</fullName>
    </submittedName>
</protein>
<dbReference type="AlphaFoldDB" id="A0A316J860"/>
<sequence length="109" mass="12608">MTENVTMTEAEAFSDLVKNLALLATVLEKNLKWLEGEIAEGREDREESIKMGLERGGMDESDAQQEREFVTVLFHDLRIQKVMDNIRNGSEFCSFASKWLSQYRMEDRA</sequence>
<organism evidence="1 2">
    <name type="scientific">Falsochrobactrum shanghaiense</name>
    <dbReference type="NCBI Taxonomy" id="2201899"/>
    <lineage>
        <taxon>Bacteria</taxon>
        <taxon>Pseudomonadati</taxon>
        <taxon>Pseudomonadota</taxon>
        <taxon>Alphaproteobacteria</taxon>
        <taxon>Hyphomicrobiales</taxon>
        <taxon>Brucellaceae</taxon>
        <taxon>Falsochrobactrum</taxon>
    </lineage>
</organism>
<dbReference type="Proteomes" id="UP000245865">
    <property type="component" value="Unassembled WGS sequence"/>
</dbReference>
<evidence type="ECO:0000313" key="1">
    <source>
        <dbReference type="EMBL" id="PWL18132.1"/>
    </source>
</evidence>
<dbReference type="RefSeq" id="WP_109706366.1">
    <property type="nucleotide sequence ID" value="NZ_QGDB01000003.1"/>
</dbReference>
<proteinExistence type="predicted"/>
<accession>A0A316J860</accession>
<keyword evidence="2" id="KW-1185">Reference proteome</keyword>
<gene>
    <name evidence="1" type="ORF">DKP76_10460</name>
</gene>
<dbReference type="EMBL" id="QGDB01000003">
    <property type="protein sequence ID" value="PWL18132.1"/>
    <property type="molecule type" value="Genomic_DNA"/>
</dbReference>
<reference evidence="1 2" key="1">
    <citation type="submission" date="2018-05" db="EMBL/GenBank/DDBJ databases">
        <title>Comparative genomic sequence analysis between strain HN4 and CCM 8460T (Falsochrobactrum ovis) will provide more evidence to prove that HN4 is a new species of Falsochrobactrum.</title>
        <authorList>
            <person name="Lyu W."/>
            <person name="Sun L."/>
            <person name="Yao L."/>
        </authorList>
    </citation>
    <scope>NUCLEOTIDE SEQUENCE [LARGE SCALE GENOMIC DNA]</scope>
    <source>
        <strain evidence="1 2">HN4</strain>
    </source>
</reference>